<keyword evidence="5 9" id="KW-0808">Transferase</keyword>
<comment type="similarity">
    <text evidence="3 9">Belongs to the class-II pyridoxal-phosphate-dependent aminotransferase family. BioF subfamily.</text>
</comment>
<keyword evidence="12" id="KW-1185">Reference proteome</keyword>
<evidence type="ECO:0000256" key="3">
    <source>
        <dbReference type="ARBA" id="ARBA00010008"/>
    </source>
</evidence>
<gene>
    <name evidence="11" type="primary">bioF</name>
    <name evidence="11" type="ORF">ACFPTR_09830</name>
</gene>
<reference evidence="12" key="1">
    <citation type="journal article" date="2019" name="Int. J. Syst. Evol. Microbiol.">
        <title>The Global Catalogue of Microorganisms (GCM) 10K type strain sequencing project: providing services to taxonomists for standard genome sequencing and annotation.</title>
        <authorList>
            <consortium name="The Broad Institute Genomics Platform"/>
            <consortium name="The Broad Institute Genome Sequencing Center for Infectious Disease"/>
            <person name="Wu L."/>
            <person name="Ma J."/>
        </authorList>
    </citation>
    <scope>NUCLEOTIDE SEQUENCE [LARGE SCALE GENOMIC DNA]</scope>
    <source>
        <strain evidence="12">CGMCC 1.15790</strain>
    </source>
</reference>
<evidence type="ECO:0000256" key="5">
    <source>
        <dbReference type="ARBA" id="ARBA00022679"/>
    </source>
</evidence>
<dbReference type="SUPFAM" id="SSF53383">
    <property type="entry name" value="PLP-dependent transferases"/>
    <property type="match status" value="1"/>
</dbReference>
<name>A0ABW0U8R8_9BACI</name>
<feature type="domain" description="Aminotransferase class I/classII large" evidence="10">
    <location>
        <begin position="37"/>
        <end position="384"/>
    </location>
</feature>
<evidence type="ECO:0000256" key="6">
    <source>
        <dbReference type="ARBA" id="ARBA00022756"/>
    </source>
</evidence>
<comment type="caution">
    <text evidence="11">The sequence shown here is derived from an EMBL/GenBank/DDBJ whole genome shotgun (WGS) entry which is preliminary data.</text>
</comment>
<keyword evidence="7 9" id="KW-0663">Pyridoxal phosphate</keyword>
<comment type="catalytic activity">
    <reaction evidence="8 9">
        <text>6-carboxyhexanoyl-[ACP] + L-alanine + H(+) = (8S)-8-amino-7-oxononanoate + holo-[ACP] + CO2</text>
        <dbReference type="Rhea" id="RHEA:42288"/>
        <dbReference type="Rhea" id="RHEA-COMP:9685"/>
        <dbReference type="Rhea" id="RHEA-COMP:9955"/>
        <dbReference type="ChEBI" id="CHEBI:15378"/>
        <dbReference type="ChEBI" id="CHEBI:16526"/>
        <dbReference type="ChEBI" id="CHEBI:57972"/>
        <dbReference type="ChEBI" id="CHEBI:64479"/>
        <dbReference type="ChEBI" id="CHEBI:78846"/>
        <dbReference type="ChEBI" id="CHEBI:149468"/>
        <dbReference type="EC" id="2.3.1.47"/>
    </reaction>
</comment>
<evidence type="ECO:0000313" key="11">
    <source>
        <dbReference type="EMBL" id="MFC5629162.1"/>
    </source>
</evidence>
<dbReference type="RefSeq" id="WP_270897860.1">
    <property type="nucleotide sequence ID" value="NZ_JBHSPF010000053.1"/>
</dbReference>
<comment type="function">
    <text evidence="9">Catalyzes the decarboxylative condensation of pimeloyl-[acyl-carrier protein] and L-alanine to produce 8-amino-7-oxononanoate (AON), [acyl-carrier protein], and carbon dioxide.</text>
</comment>
<comment type="pathway">
    <text evidence="2 9">Cofactor biosynthesis; biotin biosynthesis.</text>
</comment>
<dbReference type="InterPro" id="IPR015421">
    <property type="entry name" value="PyrdxlP-dep_Trfase_major"/>
</dbReference>
<comment type="cofactor">
    <cofactor evidence="1 9">
        <name>pyridoxal 5'-phosphate</name>
        <dbReference type="ChEBI" id="CHEBI:597326"/>
    </cofactor>
</comment>
<evidence type="ECO:0000256" key="9">
    <source>
        <dbReference type="RuleBase" id="RU003693"/>
    </source>
</evidence>
<comment type="subunit">
    <text evidence="4 9">Homodimer.</text>
</comment>
<dbReference type="InterPro" id="IPR050087">
    <property type="entry name" value="AON_synthase_class-II"/>
</dbReference>
<sequence>MFDIERQLRRWEKRGFLRILRTLEQAAKPVTIIEGKEMLLFSSNNYLGYTTDERLQREAIKAIEKYGTGSGGSRLTTGNFSLHEALEKEIAQFKGKEAALVFSSGYLANIGVISSLMKRGDIILSDEWNHASIVDGCALSKAETIVYKHVNMDDLERKLQQAMVKKSRNGRIFIVTDGVFSMDGDMAPLVDIVHLSKKYDAFVMVDDAHGTGVIGETGAGTAEYFGVTEEIDLHVGTLSKAIGGEGGYVAASNTLIRYFHHQARSFIFQTSLSPAMVATALTAIQLLPKETRKRNHLMDLTYRLREGLTKANFIISPVDDPTPITSVILGDAKKAVLFSKKLADFGMYAPAIRPPTVPLGKSRIRITLMATHTEAQVDQLIHAFRTIGQEMEEVFS</sequence>
<dbReference type="InterPro" id="IPR004723">
    <property type="entry name" value="AONS_Archaea/Proteobacteria"/>
</dbReference>
<dbReference type="EC" id="2.3.1.47" evidence="9"/>
<dbReference type="CDD" id="cd06454">
    <property type="entry name" value="KBL_like"/>
    <property type="match status" value="1"/>
</dbReference>
<accession>A0ABW0U8R8</accession>
<evidence type="ECO:0000259" key="10">
    <source>
        <dbReference type="Pfam" id="PF00155"/>
    </source>
</evidence>
<dbReference type="Proteomes" id="UP001596143">
    <property type="component" value="Unassembled WGS sequence"/>
</dbReference>
<dbReference type="GO" id="GO:0008710">
    <property type="term" value="F:8-amino-7-oxononanoate synthase activity"/>
    <property type="evidence" value="ECO:0007669"/>
    <property type="project" value="UniProtKB-EC"/>
</dbReference>
<evidence type="ECO:0000256" key="7">
    <source>
        <dbReference type="ARBA" id="ARBA00022898"/>
    </source>
</evidence>
<proteinExistence type="inferred from homology"/>
<evidence type="ECO:0000256" key="8">
    <source>
        <dbReference type="ARBA" id="ARBA00047715"/>
    </source>
</evidence>
<dbReference type="PROSITE" id="PS00599">
    <property type="entry name" value="AA_TRANSFER_CLASS_2"/>
    <property type="match status" value="1"/>
</dbReference>
<dbReference type="InterPro" id="IPR001917">
    <property type="entry name" value="Aminotrans_II_pyridoxalP_BS"/>
</dbReference>
<protein>
    <recommendedName>
        <fullName evidence="9">8-amino-7-ketopelargonate synthase</fullName>
        <ecNumber evidence="9">2.3.1.47</ecNumber>
    </recommendedName>
</protein>
<dbReference type="Gene3D" id="3.40.640.10">
    <property type="entry name" value="Type I PLP-dependent aspartate aminotransferase-like (Major domain)"/>
    <property type="match status" value="1"/>
</dbReference>
<dbReference type="PANTHER" id="PTHR13693">
    <property type="entry name" value="CLASS II AMINOTRANSFERASE/8-AMINO-7-OXONONANOATE SYNTHASE"/>
    <property type="match status" value="1"/>
</dbReference>
<dbReference type="InterPro" id="IPR015422">
    <property type="entry name" value="PyrdxlP-dep_Trfase_small"/>
</dbReference>
<dbReference type="NCBIfam" id="TIGR00858">
    <property type="entry name" value="bioF"/>
    <property type="match status" value="1"/>
</dbReference>
<dbReference type="InterPro" id="IPR015424">
    <property type="entry name" value="PyrdxlP-dep_Trfase"/>
</dbReference>
<keyword evidence="11" id="KW-0012">Acyltransferase</keyword>
<organism evidence="11 12">
    <name type="scientific">Aliibacillus thermotolerans</name>
    <dbReference type="NCBI Taxonomy" id="1834418"/>
    <lineage>
        <taxon>Bacteria</taxon>
        <taxon>Bacillati</taxon>
        <taxon>Bacillota</taxon>
        <taxon>Bacilli</taxon>
        <taxon>Bacillales</taxon>
        <taxon>Bacillaceae</taxon>
        <taxon>Aliibacillus</taxon>
    </lineage>
</organism>
<evidence type="ECO:0000256" key="1">
    <source>
        <dbReference type="ARBA" id="ARBA00001933"/>
    </source>
</evidence>
<keyword evidence="6" id="KW-0093">Biotin biosynthesis</keyword>
<dbReference type="PANTHER" id="PTHR13693:SF3">
    <property type="entry name" value="LD36009P"/>
    <property type="match status" value="1"/>
</dbReference>
<evidence type="ECO:0000313" key="12">
    <source>
        <dbReference type="Proteomes" id="UP001596143"/>
    </source>
</evidence>
<dbReference type="Pfam" id="PF00155">
    <property type="entry name" value="Aminotran_1_2"/>
    <property type="match status" value="1"/>
</dbReference>
<dbReference type="Gene3D" id="3.90.1150.10">
    <property type="entry name" value="Aspartate Aminotransferase, domain 1"/>
    <property type="match status" value="1"/>
</dbReference>
<evidence type="ECO:0000256" key="2">
    <source>
        <dbReference type="ARBA" id="ARBA00004746"/>
    </source>
</evidence>
<dbReference type="EMBL" id="JBHSPF010000053">
    <property type="protein sequence ID" value="MFC5629162.1"/>
    <property type="molecule type" value="Genomic_DNA"/>
</dbReference>
<evidence type="ECO:0000256" key="4">
    <source>
        <dbReference type="ARBA" id="ARBA00011738"/>
    </source>
</evidence>
<dbReference type="InterPro" id="IPR004839">
    <property type="entry name" value="Aminotransferase_I/II_large"/>
</dbReference>